<accession>A0A7S0F7I1</accession>
<reference evidence="2" key="1">
    <citation type="submission" date="2021-01" db="EMBL/GenBank/DDBJ databases">
        <authorList>
            <person name="Corre E."/>
            <person name="Pelletier E."/>
            <person name="Niang G."/>
            <person name="Scheremetjew M."/>
            <person name="Finn R."/>
            <person name="Kale V."/>
            <person name="Holt S."/>
            <person name="Cochrane G."/>
            <person name="Meng A."/>
            <person name="Brown T."/>
            <person name="Cohen L."/>
        </authorList>
    </citation>
    <scope>NUCLEOTIDE SEQUENCE</scope>
    <source>
        <strain evidence="2">B593</strain>
    </source>
</reference>
<feature type="compositionally biased region" description="Basic and acidic residues" evidence="1">
    <location>
        <begin position="35"/>
        <end position="48"/>
    </location>
</feature>
<dbReference type="EMBL" id="HBEH01000454">
    <property type="protein sequence ID" value="CAD8343672.1"/>
    <property type="molecule type" value="Transcribed_RNA"/>
</dbReference>
<gene>
    <name evidence="2" type="ORF">PARE0329_LOCUS307</name>
</gene>
<feature type="region of interest" description="Disordered" evidence="1">
    <location>
        <begin position="1"/>
        <end position="69"/>
    </location>
</feature>
<feature type="compositionally biased region" description="Basic and acidic residues" evidence="1">
    <location>
        <begin position="60"/>
        <end position="69"/>
    </location>
</feature>
<proteinExistence type="predicted"/>
<evidence type="ECO:0000256" key="1">
    <source>
        <dbReference type="SAM" id="MobiDB-lite"/>
    </source>
</evidence>
<dbReference type="AlphaFoldDB" id="A0A7S0F7I1"/>
<sequence>MGIFRKKQNESTETSYRGEETSKKSLSKWVCGSKASKEALREDNKITEKNSSYSTSSSSHDSKEIHKMSSEERMLRELENSIIASLPPPAAESAFEGRPRFDWIDVEYHAATRIQTIFRRHIVLKEMERAGLTTSYIRNRKRQRKAKFFQVDSAAPDLGFGCCGVLNFGNDDFDAADNIAFLEYQRKRYEAKTRAQKEREEFLSKSYLEQKGIRSKLKDLEETKFRDGRIMGR</sequence>
<protein>
    <submittedName>
        <fullName evidence="2">Uncharacterized protein</fullName>
    </submittedName>
</protein>
<name>A0A7S0F7I1_9STRA</name>
<evidence type="ECO:0000313" key="2">
    <source>
        <dbReference type="EMBL" id="CAD8343672.1"/>
    </source>
</evidence>
<organism evidence="2">
    <name type="scientific">Pseudo-nitzschia arenysensis</name>
    <dbReference type="NCBI Taxonomy" id="697910"/>
    <lineage>
        <taxon>Eukaryota</taxon>
        <taxon>Sar</taxon>
        <taxon>Stramenopiles</taxon>
        <taxon>Ochrophyta</taxon>
        <taxon>Bacillariophyta</taxon>
        <taxon>Bacillariophyceae</taxon>
        <taxon>Bacillariophycidae</taxon>
        <taxon>Bacillariales</taxon>
        <taxon>Bacillariaceae</taxon>
        <taxon>Pseudo-nitzschia</taxon>
    </lineage>
</organism>